<evidence type="ECO:0000313" key="3">
    <source>
        <dbReference type="Proteomes" id="UP000239735"/>
    </source>
</evidence>
<dbReference type="EMBL" id="OKRB01000068">
    <property type="protein sequence ID" value="SPE18602.1"/>
    <property type="molecule type" value="Genomic_DNA"/>
</dbReference>
<organism evidence="2 3">
    <name type="scientific">Candidatus Sulfuritelmatomonas gaucii</name>
    <dbReference type="NCBI Taxonomy" id="2043161"/>
    <lineage>
        <taxon>Bacteria</taxon>
        <taxon>Pseudomonadati</taxon>
        <taxon>Acidobacteriota</taxon>
        <taxon>Terriglobia</taxon>
        <taxon>Terriglobales</taxon>
        <taxon>Acidobacteriaceae</taxon>
        <taxon>Candidatus Sulfuritelmatomonas</taxon>
    </lineage>
</organism>
<evidence type="ECO:0000313" key="2">
    <source>
        <dbReference type="EMBL" id="SPE18602.1"/>
    </source>
</evidence>
<gene>
    <name evidence="2" type="ORF">SBA5_160086</name>
</gene>
<dbReference type="Proteomes" id="UP000239735">
    <property type="component" value="Unassembled WGS sequence"/>
</dbReference>
<dbReference type="AlphaFoldDB" id="A0A2N9L5M7"/>
<sequence length="78" mass="8744">MLYQAEPRPDTNAFSDNPFGEATSSKWAHPPGNADLERHDNTAHNIRKRRRRTGPAQRTGFWGPSLVYTGPRPPCITA</sequence>
<accession>A0A2N9L5M7</accession>
<name>A0A2N9L5M7_9BACT</name>
<reference evidence="3" key="1">
    <citation type="submission" date="2018-02" db="EMBL/GenBank/DDBJ databases">
        <authorList>
            <person name="Hausmann B."/>
        </authorList>
    </citation>
    <scope>NUCLEOTIDE SEQUENCE [LARGE SCALE GENOMIC DNA]</scope>
    <source>
        <strain evidence="3">Peat soil MAG SbA5</strain>
    </source>
</reference>
<proteinExistence type="predicted"/>
<evidence type="ECO:0000256" key="1">
    <source>
        <dbReference type="SAM" id="MobiDB-lite"/>
    </source>
</evidence>
<protein>
    <submittedName>
        <fullName evidence="2">Uncharacterized protein</fullName>
    </submittedName>
</protein>
<feature type="region of interest" description="Disordered" evidence="1">
    <location>
        <begin position="1"/>
        <end position="67"/>
    </location>
</feature>